<keyword evidence="3" id="KW-1185">Reference proteome</keyword>
<dbReference type="Proteomes" id="UP000774326">
    <property type="component" value="Unassembled WGS sequence"/>
</dbReference>
<feature type="region of interest" description="Disordered" evidence="1">
    <location>
        <begin position="1"/>
        <end position="40"/>
    </location>
</feature>
<reference evidence="2" key="2">
    <citation type="submission" date="2021-01" db="EMBL/GenBank/DDBJ databases">
        <authorList>
            <person name="Schikora-Tamarit M.A."/>
        </authorList>
    </citation>
    <scope>NUCLEOTIDE SEQUENCE</scope>
    <source>
        <strain evidence="2">CBS2887</strain>
    </source>
</reference>
<proteinExistence type="predicted"/>
<feature type="compositionally biased region" description="Polar residues" evidence="1">
    <location>
        <begin position="1"/>
        <end position="22"/>
    </location>
</feature>
<sequence length="135" mass="14469">DVRSVSSGFTSRSGGNDSNTGSDWEGRTSIVRTRSNSNDSGFWLVSSSGGSSWWLNFRTSGFGNSQWDVRSVSSGFTSRSGGNDSDTGSDWEGRTSIVRTRSNSNDSGFWIVNSSGGSSWWLNFRTSSTSESSSG</sequence>
<feature type="non-terminal residue" evidence="2">
    <location>
        <position position="1"/>
    </location>
</feature>
<dbReference type="AlphaFoldDB" id="A0A9P8QD04"/>
<evidence type="ECO:0000256" key="1">
    <source>
        <dbReference type="SAM" id="MobiDB-lite"/>
    </source>
</evidence>
<dbReference type="EMBL" id="JAEUBG010000864">
    <property type="protein sequence ID" value="KAH3687312.1"/>
    <property type="molecule type" value="Genomic_DNA"/>
</dbReference>
<feature type="compositionally biased region" description="Polar residues" evidence="1">
    <location>
        <begin position="73"/>
        <end position="88"/>
    </location>
</feature>
<name>A0A9P8QD04_WICPI</name>
<protein>
    <submittedName>
        <fullName evidence="2">Uncharacterized protein</fullName>
    </submittedName>
</protein>
<accession>A0A9P8QD04</accession>
<comment type="caution">
    <text evidence="2">The sequence shown here is derived from an EMBL/GenBank/DDBJ whole genome shotgun (WGS) entry which is preliminary data.</text>
</comment>
<feature type="compositionally biased region" description="Polar residues" evidence="1">
    <location>
        <begin position="30"/>
        <end position="39"/>
    </location>
</feature>
<evidence type="ECO:0000313" key="3">
    <source>
        <dbReference type="Proteomes" id="UP000774326"/>
    </source>
</evidence>
<gene>
    <name evidence="2" type="ORF">WICPIJ_001695</name>
</gene>
<reference evidence="2" key="1">
    <citation type="journal article" date="2021" name="Open Biol.">
        <title>Shared evolutionary footprints suggest mitochondrial oxidative damage underlies multiple complex I losses in fungi.</title>
        <authorList>
            <person name="Schikora-Tamarit M.A."/>
            <person name="Marcet-Houben M."/>
            <person name="Nosek J."/>
            <person name="Gabaldon T."/>
        </authorList>
    </citation>
    <scope>NUCLEOTIDE SEQUENCE</scope>
    <source>
        <strain evidence="2">CBS2887</strain>
    </source>
</reference>
<feature type="region of interest" description="Disordered" evidence="1">
    <location>
        <begin position="73"/>
        <end position="94"/>
    </location>
</feature>
<evidence type="ECO:0000313" key="2">
    <source>
        <dbReference type="EMBL" id="KAH3687312.1"/>
    </source>
</evidence>
<organism evidence="2 3">
    <name type="scientific">Wickerhamomyces pijperi</name>
    <name type="common">Yeast</name>
    <name type="synonym">Pichia pijperi</name>
    <dbReference type="NCBI Taxonomy" id="599730"/>
    <lineage>
        <taxon>Eukaryota</taxon>
        <taxon>Fungi</taxon>
        <taxon>Dikarya</taxon>
        <taxon>Ascomycota</taxon>
        <taxon>Saccharomycotina</taxon>
        <taxon>Saccharomycetes</taxon>
        <taxon>Phaffomycetales</taxon>
        <taxon>Wickerhamomycetaceae</taxon>
        <taxon>Wickerhamomyces</taxon>
    </lineage>
</organism>